<accession>A0A4D6NDJ8</accession>
<evidence type="ECO:0000256" key="1">
    <source>
        <dbReference type="SAM" id="MobiDB-lite"/>
    </source>
</evidence>
<feature type="region of interest" description="Disordered" evidence="1">
    <location>
        <begin position="51"/>
        <end position="72"/>
    </location>
</feature>
<evidence type="ECO:0000313" key="2">
    <source>
        <dbReference type="EMBL" id="QCE10972.1"/>
    </source>
</evidence>
<sequence length="99" mass="10965">MGKVNRGKGKQYGQGGAAFPFMVRDEETAWRTMNCRQATHPIFTCFLGSREEPPGGERCAPRRRVTTNPDSGVLLELPGGDGHPPGDADQLLVRFWCFE</sequence>
<organism evidence="2 3">
    <name type="scientific">Vigna unguiculata</name>
    <name type="common">Cowpea</name>
    <dbReference type="NCBI Taxonomy" id="3917"/>
    <lineage>
        <taxon>Eukaryota</taxon>
        <taxon>Viridiplantae</taxon>
        <taxon>Streptophyta</taxon>
        <taxon>Embryophyta</taxon>
        <taxon>Tracheophyta</taxon>
        <taxon>Spermatophyta</taxon>
        <taxon>Magnoliopsida</taxon>
        <taxon>eudicotyledons</taxon>
        <taxon>Gunneridae</taxon>
        <taxon>Pentapetalae</taxon>
        <taxon>rosids</taxon>
        <taxon>fabids</taxon>
        <taxon>Fabales</taxon>
        <taxon>Fabaceae</taxon>
        <taxon>Papilionoideae</taxon>
        <taxon>50 kb inversion clade</taxon>
        <taxon>NPAAA clade</taxon>
        <taxon>indigoferoid/millettioid clade</taxon>
        <taxon>Phaseoleae</taxon>
        <taxon>Vigna</taxon>
    </lineage>
</organism>
<dbReference type="EMBL" id="CP039354">
    <property type="protein sequence ID" value="QCE10972.1"/>
    <property type="molecule type" value="Genomic_DNA"/>
</dbReference>
<gene>
    <name evidence="2" type="ORF">DEO72_LG10g2205</name>
</gene>
<dbReference type="AlphaFoldDB" id="A0A4D6NDJ8"/>
<protein>
    <submittedName>
        <fullName evidence="2">Uncharacterized protein</fullName>
    </submittedName>
</protein>
<dbReference type="Proteomes" id="UP000501690">
    <property type="component" value="Linkage Group LG10"/>
</dbReference>
<evidence type="ECO:0000313" key="3">
    <source>
        <dbReference type="Proteomes" id="UP000501690"/>
    </source>
</evidence>
<reference evidence="2 3" key="1">
    <citation type="submission" date="2019-04" db="EMBL/GenBank/DDBJ databases">
        <title>An improved genome assembly and genetic linkage map for asparagus bean, Vigna unguiculata ssp. sesquipedialis.</title>
        <authorList>
            <person name="Xia Q."/>
            <person name="Zhang R."/>
            <person name="Dong Y."/>
        </authorList>
    </citation>
    <scope>NUCLEOTIDE SEQUENCE [LARGE SCALE GENOMIC DNA]</scope>
    <source>
        <tissue evidence="2">Leaf</tissue>
    </source>
</reference>
<proteinExistence type="predicted"/>
<keyword evidence="3" id="KW-1185">Reference proteome</keyword>
<name>A0A4D6NDJ8_VIGUN</name>